<dbReference type="PANTHER" id="PTHR45527:SF1">
    <property type="entry name" value="FATTY ACID SYNTHASE"/>
    <property type="match status" value="1"/>
</dbReference>
<dbReference type="NCBIfam" id="NF003417">
    <property type="entry name" value="PRK04813.1"/>
    <property type="match status" value="3"/>
</dbReference>
<keyword evidence="3" id="KW-0597">Phosphoprotein</keyword>
<feature type="compositionally biased region" description="Low complexity" evidence="6">
    <location>
        <begin position="1301"/>
        <end position="1312"/>
    </location>
</feature>
<dbReference type="SUPFAM" id="SSF52777">
    <property type="entry name" value="CoA-dependent acyltransferases"/>
    <property type="match status" value="10"/>
</dbReference>
<dbReference type="InterPro" id="IPR006162">
    <property type="entry name" value="Ppantetheine_attach_site"/>
</dbReference>
<keyword evidence="5" id="KW-0045">Antibiotic biosynthesis</keyword>
<dbReference type="PROSITE" id="PS00455">
    <property type="entry name" value="AMP_BINDING"/>
    <property type="match status" value="3"/>
</dbReference>
<dbReference type="Gene3D" id="2.30.38.10">
    <property type="entry name" value="Luciferase, Domain 3"/>
    <property type="match status" value="3"/>
</dbReference>
<feature type="region of interest" description="Disordered" evidence="6">
    <location>
        <begin position="1286"/>
        <end position="1312"/>
    </location>
</feature>
<dbReference type="InterPro" id="IPR001242">
    <property type="entry name" value="Condensation_dom"/>
</dbReference>
<dbReference type="Gene3D" id="3.30.559.10">
    <property type="entry name" value="Chloramphenicol acetyltransferase-like domain"/>
    <property type="match status" value="5"/>
</dbReference>
<dbReference type="CDD" id="cd19543">
    <property type="entry name" value="DCL_NRPS"/>
    <property type="match status" value="2"/>
</dbReference>
<dbReference type="NCBIfam" id="TIGR01720">
    <property type="entry name" value="NRPS-para261"/>
    <property type="match status" value="2"/>
</dbReference>
<evidence type="ECO:0000256" key="1">
    <source>
        <dbReference type="ARBA" id="ARBA00001957"/>
    </source>
</evidence>
<keyword evidence="9" id="KW-1185">Reference proteome</keyword>
<name>A0ABW0ASG4_9ACTN</name>
<protein>
    <submittedName>
        <fullName evidence="8">Amino acid adenylation domain-containing protein</fullName>
    </submittedName>
</protein>
<feature type="non-terminal residue" evidence="8">
    <location>
        <position position="4137"/>
    </location>
</feature>
<dbReference type="SUPFAM" id="SSF56801">
    <property type="entry name" value="Acetyl-CoA synthetase-like"/>
    <property type="match status" value="3"/>
</dbReference>
<dbReference type="Pfam" id="PF00550">
    <property type="entry name" value="PP-binding"/>
    <property type="match status" value="3"/>
</dbReference>
<dbReference type="InterPro" id="IPR010071">
    <property type="entry name" value="AA_adenyl_dom"/>
</dbReference>
<dbReference type="EMBL" id="JBHSKP010000038">
    <property type="protein sequence ID" value="MFC5156642.1"/>
    <property type="molecule type" value="Genomic_DNA"/>
</dbReference>
<dbReference type="Gene3D" id="1.10.1200.10">
    <property type="entry name" value="ACP-like"/>
    <property type="match status" value="3"/>
</dbReference>
<dbReference type="CDD" id="cd12117">
    <property type="entry name" value="A_NRPS_Srf_like"/>
    <property type="match status" value="1"/>
</dbReference>
<dbReference type="PANTHER" id="PTHR45527">
    <property type="entry name" value="NONRIBOSOMAL PEPTIDE SYNTHETASE"/>
    <property type="match status" value="1"/>
</dbReference>
<comment type="cofactor">
    <cofactor evidence="1">
        <name>pantetheine 4'-phosphate</name>
        <dbReference type="ChEBI" id="CHEBI:47942"/>
    </cofactor>
</comment>
<feature type="region of interest" description="Disordered" evidence="6">
    <location>
        <begin position="3653"/>
        <end position="3672"/>
    </location>
</feature>
<dbReference type="CDD" id="cd05930">
    <property type="entry name" value="A_NRPS"/>
    <property type="match status" value="2"/>
</dbReference>
<dbReference type="RefSeq" id="WP_381735444.1">
    <property type="nucleotide sequence ID" value="NZ_JBHSKP010000038.1"/>
</dbReference>
<evidence type="ECO:0000256" key="2">
    <source>
        <dbReference type="ARBA" id="ARBA00022450"/>
    </source>
</evidence>
<dbReference type="InterPro" id="IPR045851">
    <property type="entry name" value="AMP-bd_C_sf"/>
</dbReference>
<dbReference type="InterPro" id="IPR020845">
    <property type="entry name" value="AMP-binding_CS"/>
</dbReference>
<evidence type="ECO:0000313" key="8">
    <source>
        <dbReference type="EMBL" id="MFC5156642.1"/>
    </source>
</evidence>
<dbReference type="InterPro" id="IPR025110">
    <property type="entry name" value="AMP-bd_C"/>
</dbReference>
<dbReference type="Pfam" id="PF00501">
    <property type="entry name" value="AMP-binding"/>
    <property type="match status" value="3"/>
</dbReference>
<keyword evidence="4" id="KW-0677">Repeat</keyword>
<dbReference type="InterPro" id="IPR010060">
    <property type="entry name" value="NRPS_synth"/>
</dbReference>
<proteinExistence type="predicted"/>
<dbReference type="Pfam" id="PF00668">
    <property type="entry name" value="Condensation"/>
    <property type="match status" value="5"/>
</dbReference>
<dbReference type="SMART" id="SM00823">
    <property type="entry name" value="PKS_PP"/>
    <property type="match status" value="3"/>
</dbReference>
<evidence type="ECO:0000256" key="5">
    <source>
        <dbReference type="ARBA" id="ARBA00023194"/>
    </source>
</evidence>
<dbReference type="NCBIfam" id="TIGR01733">
    <property type="entry name" value="AA-adenyl-dom"/>
    <property type="match status" value="3"/>
</dbReference>
<dbReference type="CDD" id="cd19540">
    <property type="entry name" value="LCL_NRPS-like"/>
    <property type="match status" value="1"/>
</dbReference>
<dbReference type="Gene3D" id="3.30.300.30">
    <property type="match status" value="3"/>
</dbReference>
<evidence type="ECO:0000259" key="7">
    <source>
        <dbReference type="PROSITE" id="PS50075"/>
    </source>
</evidence>
<accession>A0ABW0ASG4</accession>
<dbReference type="Gene3D" id="3.30.559.30">
    <property type="entry name" value="Nonribosomal peptide synthetase, condensation domain"/>
    <property type="match status" value="5"/>
</dbReference>
<dbReference type="InterPro" id="IPR023213">
    <property type="entry name" value="CAT-like_dom_sf"/>
</dbReference>
<evidence type="ECO:0000256" key="4">
    <source>
        <dbReference type="ARBA" id="ARBA00022737"/>
    </source>
</evidence>
<dbReference type="Pfam" id="PF13193">
    <property type="entry name" value="AMP-binding_C"/>
    <property type="match status" value="3"/>
</dbReference>
<dbReference type="InterPro" id="IPR020806">
    <property type="entry name" value="PKS_PP-bd"/>
</dbReference>
<evidence type="ECO:0000256" key="3">
    <source>
        <dbReference type="ARBA" id="ARBA00022553"/>
    </source>
</evidence>
<dbReference type="InterPro" id="IPR009081">
    <property type="entry name" value="PP-bd_ACP"/>
</dbReference>
<evidence type="ECO:0000256" key="6">
    <source>
        <dbReference type="SAM" id="MobiDB-lite"/>
    </source>
</evidence>
<organism evidence="8 9">
    <name type="scientific">Streptomyces amakusaensis</name>
    <dbReference type="NCBI Taxonomy" id="67271"/>
    <lineage>
        <taxon>Bacteria</taxon>
        <taxon>Bacillati</taxon>
        <taxon>Actinomycetota</taxon>
        <taxon>Actinomycetes</taxon>
        <taxon>Kitasatosporales</taxon>
        <taxon>Streptomycetaceae</taxon>
        <taxon>Streptomyces</taxon>
    </lineage>
</organism>
<comment type="caution">
    <text evidence="8">The sequence shown here is derived from an EMBL/GenBank/DDBJ whole genome shotgun (WGS) entry which is preliminary data.</text>
</comment>
<evidence type="ECO:0000313" key="9">
    <source>
        <dbReference type="Proteomes" id="UP001596160"/>
    </source>
</evidence>
<feature type="domain" description="Carrier" evidence="7">
    <location>
        <begin position="509"/>
        <end position="583"/>
    </location>
</feature>
<dbReference type="InterPro" id="IPR036736">
    <property type="entry name" value="ACP-like_sf"/>
</dbReference>
<gene>
    <name evidence="8" type="ORF">ACFPRH_33505</name>
</gene>
<dbReference type="Gene3D" id="3.40.50.980">
    <property type="match status" value="6"/>
</dbReference>
<dbReference type="PROSITE" id="PS00012">
    <property type="entry name" value="PHOSPHOPANTETHEINE"/>
    <property type="match status" value="3"/>
</dbReference>
<dbReference type="InterPro" id="IPR000873">
    <property type="entry name" value="AMP-dep_synth/lig_dom"/>
</dbReference>
<feature type="domain" description="Carrier" evidence="7">
    <location>
        <begin position="2036"/>
        <end position="2110"/>
    </location>
</feature>
<dbReference type="PROSITE" id="PS50075">
    <property type="entry name" value="CARRIER"/>
    <property type="match status" value="3"/>
</dbReference>
<dbReference type="SUPFAM" id="SSF47336">
    <property type="entry name" value="ACP-like"/>
    <property type="match status" value="3"/>
</dbReference>
<sequence length="4137" mass="437045">MPDSHRSPLSDTHPDTFLDLLRARVASVPGVVAVRCESDALSYGELDARSNRLARVLVAAGVGRERVVGLCLPRGVEMVVALLAVWKAGGAYVPLDPEHPADRLAYMIADSGAVAVLTTAGVEVPDTGTSVLLLEEIETDSVPAAALDVGVGPAQLAYVIYTSGSTGRPKGVAVAHGGVANLALAMRPALGVGEGVVALQFASFSFDAAVLDVAVTLAAGGTLAIASSEERREPEALAEMIRTSGVEVASVVPSLLGVLDPVAVPGVRNWVVGSERVSAGLASRWVKGARVWNAYGPTEVTVIATTGRIDGGTGPEDPPPSIGRPLRRTRVFVLDGFLRPVPVGVTGELYVAGDGLARGYVGRADLTAERFVASPFEFGGRMYRTGDLAQWSEDGRLSFVGRADEQVKIRGFRVEPGEVESVLAAHESVGQVAVVVREDRPGDRRLVAYVVPGARGVEVEALRRYAASRLPEYMVPAAVVVLDALPLTVNSKLDRAALPAPGRTTGGRAARTPVEEALCGLFAEVLGLAHVGADDSFFELGGDSILSMMVVSGARRAGLVITTQAVFEHRTAAALATVATHLAAEPLPGETAEGTGPIPLTPVMRELLSRSHPDGLSEVYQSVLVVAPVGLDPEILTSAVGVLVDHHDVLRARFSVESGGLLVVPEPGSVPVGSYVRRVDGSVAGGLGRLVEEESRAAVARLDPAAGVMLQVVWFDLGPTTPGRLLIVLNHLVVDGVSWRVLLADLAHAHTELTAGRTPAPAPVPTSFRHWMSRLAAQTHSAERLAELPRWTEILQGPDPLLTARPMDPARDLSASVRRVSVRVPVEVTSALLTTVPAVFHAGIDDVLLTALAAAVEEWRGDRPATGGGFLVDVEGHGRVPLDAATDLSRTVGWFTRIHPVRLAVDTDSHAGIREGGPAAGRALKRVKEQVRAVPGDGLGHGVLRHLNPDTAAELAELPSAQIGFNYLGRFSAHDEEWQLAGETALGEGGDHRAPVMHPLEAEGVVHDRADGPELLLSLAWPERLLDEPAARALAEGWAAMLAGLVDHASRPGAGGRTPSDFPLVALDQRQIEELETSVPALAEILPVTPLQEGLLFHALFDEQSTDVYVEQLAIGLDGPLDLPALRASWEALIDRHASLRAGFRYPAGADRPVQVIEERAALPWREEDLSDLPPETARAESERLEHADRHRRFDLAVPPLVRVLLTRLGADRHRMAITLHHVVLDGWSLPILTRELWTAYEAGGSTTGLPAVTPYREHLAWLSRQDKDAARTAWRQALAGLDEPTLVAPPEHGTEPAPQDANADANADTGTDTGTVVIEPSEEFASAVRDVARTHGLTLNTVVQAAWALVVGQLAGRADVVFGATVAGRPAELPGMESMLGLFINTVPVRVRLDPAQTVAELLTDLQAQQSALLDHQHLGLTEIQRLAGPGAAFDTLMAFENYRAAENTPPAPLTLTGTEVRESTTYPLALDVSPVGEFRLRLDHQLSAFDTAAAGALLDRLVHVLSQFAADPTARLGRIAVLDEAERSRVVSEWNATELPSAEGTFLDLFAARVASVPGVVAVRCESDALSYGELDARSNRLARYLVAAGVGRECVVGLCLPRGVEMVVALLAVWKAGGAYVPLDPEHPADRLAYMIADSGAVLVLGTAGTEIPGIDAPVVRLDEIEAGSAEPLDVGVGTEQLAYVIYTSGSTGRPKGVAVAHGGVANLALAMRPALGVGEGVVALQFASFSFDAAVLDVAVTLAAGGTLAIASSEERREPEALAEMIRTSGVEVASVVPSLLGVFDPAAVPGVRNWVVGSERVSAGLASRWVKGSRVWNAYGPTEVTVIATTGRIDGGTGPEDPPPSIGRPLRRTRVFVLDGFLRPVPVGVTGELYVAGDGLARGYVGRADLTAERFVASPFGGRMYRSGDLVRWSADGQLAFVGRADEQVKIRGFRVEPGEVESVLAAHESVGQVAVVVREDRPGDRRLVAYVVPGARGVEVEALRRYAASRLPEYMVPVAVVVLDALPLTVNSKLDRAALPAPGRTTGGRAARTPVEEALCGLFAEVLGLAHVGADDSFFELGGDSILSMLLVSGARRAGLAISAREVFEHRTPANLAAVAAAGDFEPGTSGAPGVGEVPLTPVMRELIDRVGTDHLGQVVQSALVVAPVGLDPEILASAVGVLVDHHDVLRARFSVESGGLLVVPEPEPGSVPVGSFVRRVDGSVAGDLRRLVEEESRAAVARLDPAAGVMLQVVWFDLGPTTPGRLLIVLNHLVVDAVSLRVLLPDLAEACTASAAGRAPALQSVPTSFRHWARALADQSHSAERLAELPRWTELLRGADALLTARPLDPARDLSASVRRVSVRVPVEVTSALLTTVPSAFHAGVEQVLLTGLAAAVEEWRGDRPATGGGFLVDVEGHGRVPLDAATDLSRTVGWFTGVHPVRLAVDTDSHAGIREGGPAAGRALKRVKEQVRAVPGDGLGYGVLRRLNPDTAAELAELPSAQIGFNYLGRFSAPPEESAATPWSPAAEGGPVGGVGGAFPVPHALEAEGEVHESAEGPRLTLTLVWPERLLDESAARALAEGWAAMLAGLADHASRPGAGGRTPSDFPLVALDQRQIEELETSVPALAEILPVTPLQEGFLFHATFDERDTDVYVEQFDLGLAGPLDAAVLRAAWEAVVARHTSLRAGFRQLPGVDRPVQVIAREVVLPWRAEDLSELDEAHASAEAERLGVEERSRRFDLAQPPLLRILLVKVGPDRHRMLITLHHIVLDGWSLPILMTDLWAAYEAGGSTAALPPATPYRGYLEWLARQDREEAREAWRQTLIGADEPTRVAPAETAVDASAPFGRVSTRAGAALTHALRELTRTRGVTLNTVVQAAWARVVGQLAGRADVVFGATVAGRPAELPGMESMLGLFINTVPVRVRLDPGQSVAGLLTELQAEQSALLDHQYVGLTEIQRLAGPGAVFDTLMAFENYPGDPDAQPPTEGLTLTDSTARESTNFPLIMIVNPAEDDLTFRLEHLLSAFGEDAARALAERLLSVLDQMAADPEAPLSGIAVLDEAERSLVVDHWNDTGRTVPGTSLVELFEARANRSPDAVAAVGGGREWSYAELNRIADRVACGLIARGVRRGDLVGVVLERSLDLVAVLLGVAKAGAGFVPVAPSWPAARTAVVLEHVALTVIEAEAEAVVVVGAVVGAGPDAGVRTARTVPAAELLSGPDGSPGVTVGGDDVAYVMYTSGSTGVPKGAAIPHSAVAALVSDSCWSAAARDRVLVHSPHTFDASTYELWVPLVNGGRVVVAPPGRVDAATLAGLISEHRLTAVYMSAGLFGVTAEESPEALTGLSEVLIGGDVIPAGAIARAQEFSPHLAFVNVYGPTEATVLATTYTVAPGAPAPAVVPIGRLRDNTRVYVLDEFLLPVPVGVNGELYIAGSGLARGYAGRPVLTAERFVACPFGGRMYRTGDLARWTDDGQLMFAGRADAQVKIRGFRVEPGETEAVLASHESVSQAAVTVREDGPGEKRLVGYVIPAGRAHPGLSADLREFAAEHLPEFMVPAAIVVLDTLPITANGKLDRTALPAPEFAGRTDGREPATPMEETLCGLFAEVLGLDRVGAETSFFDLGGDSLLAMRLIARVRSVLDTDISIRDLFTAATVAALAGLIEGTDGDSGATEPLAAPTPRPRPDTLPLSFAQQRMWFLNRLEETESGADATYNLPLALRLSGELDVAALEAALGDVADRHESLRTVFPETDGVPRQQIIQGAAGRPRLETEETTGAGLAETLTAHSGRGFDLSIDLPWRVRLLVVGPSEYVLLIVAHHIAVDGWSMGALARDLGVAYAARCGGRVPGWEPLPVQYADYALWQREVLGDLGDEDSLISAQLRFWREALEGAPEELTLPTDRPRPPASSFRGRTVPVRVDARTHTGLADIAGHGQATMFMVVQAALAVLLSRMGAGTDIPLGTATAGRAHADLDDLAGLFVNTVVLRSDLSGDPTFTELLGRVREADLSAYAHQDVPFERLVEALNPARSLARNPLFQVMLALETSTWADWGLPGLAVDRIEFAADAARFDLSVDLVEERDAEGGPAGIGGGILYATDLFDAATVEGLARRLGRVLEQVAADPDVRLSEITVLDEVERSWVVSEWNDTALPV</sequence>
<keyword evidence="2" id="KW-0596">Phosphopantetheine</keyword>
<dbReference type="Proteomes" id="UP001596160">
    <property type="component" value="Unassembled WGS sequence"/>
</dbReference>
<reference evidence="9" key="1">
    <citation type="journal article" date="2019" name="Int. J. Syst. Evol. Microbiol.">
        <title>The Global Catalogue of Microorganisms (GCM) 10K type strain sequencing project: providing services to taxonomists for standard genome sequencing and annotation.</title>
        <authorList>
            <consortium name="The Broad Institute Genomics Platform"/>
            <consortium name="The Broad Institute Genome Sequencing Center for Infectious Disease"/>
            <person name="Wu L."/>
            <person name="Ma J."/>
        </authorList>
    </citation>
    <scope>NUCLEOTIDE SEQUENCE [LARGE SCALE GENOMIC DNA]</scope>
    <source>
        <strain evidence="9">PCU 266</strain>
    </source>
</reference>
<feature type="domain" description="Carrier" evidence="7">
    <location>
        <begin position="3577"/>
        <end position="3652"/>
    </location>
</feature>